<dbReference type="InterPro" id="IPR025449">
    <property type="entry name" value="JetB"/>
</dbReference>
<dbReference type="Pfam" id="PF13835">
    <property type="entry name" value="DUF4194"/>
    <property type="match status" value="1"/>
</dbReference>
<evidence type="ECO:0008006" key="3">
    <source>
        <dbReference type="Google" id="ProtNLM"/>
    </source>
</evidence>
<gene>
    <name evidence="1" type="ORF">Vqi01_55260</name>
</gene>
<name>A0ABQ4JIC3_9ACTN</name>
<accession>A0ABQ4JIC3</accession>
<sequence>MTATRSEEPSLSVAAAHLMKGVVYRDTHPVPWHHLTQLQAQVRDYIAVLGLTVVIDEAEGYAFLRSQPGDEEVSGQPAIPRLIPRRALSFHVSLLLALLRKKLAEFDASNADTRLVLTRQQIVDLCAVFLPASTSEARLIDQIDSYLGKIVELGFLRRIDDAEATYEVRRIIKAFVDAQWLADFDARLAEYAAELGVAR</sequence>
<proteinExistence type="predicted"/>
<protein>
    <recommendedName>
        <fullName evidence="3">DUF4194 domain-containing protein</fullName>
    </recommendedName>
</protein>
<dbReference type="EMBL" id="BOPC01000108">
    <property type="protein sequence ID" value="GIJ30364.1"/>
    <property type="molecule type" value="Genomic_DNA"/>
</dbReference>
<dbReference type="RefSeq" id="WP_204038071.1">
    <property type="nucleotide sequence ID" value="NZ_BOPC01000108.1"/>
</dbReference>
<reference evidence="1 2" key="1">
    <citation type="submission" date="2021-01" db="EMBL/GenBank/DDBJ databases">
        <title>Whole genome shotgun sequence of Verrucosispora qiuiae NBRC 106684.</title>
        <authorList>
            <person name="Komaki H."/>
            <person name="Tamura T."/>
        </authorList>
    </citation>
    <scope>NUCLEOTIDE SEQUENCE [LARGE SCALE GENOMIC DNA]</scope>
    <source>
        <strain evidence="1 2">NBRC 106684</strain>
    </source>
</reference>
<evidence type="ECO:0000313" key="2">
    <source>
        <dbReference type="Proteomes" id="UP000653076"/>
    </source>
</evidence>
<keyword evidence="2" id="KW-1185">Reference proteome</keyword>
<organism evidence="1 2">
    <name type="scientific">Micromonospora qiuiae</name>
    <dbReference type="NCBI Taxonomy" id="502268"/>
    <lineage>
        <taxon>Bacteria</taxon>
        <taxon>Bacillati</taxon>
        <taxon>Actinomycetota</taxon>
        <taxon>Actinomycetes</taxon>
        <taxon>Micromonosporales</taxon>
        <taxon>Micromonosporaceae</taxon>
        <taxon>Micromonospora</taxon>
    </lineage>
</organism>
<evidence type="ECO:0000313" key="1">
    <source>
        <dbReference type="EMBL" id="GIJ30364.1"/>
    </source>
</evidence>
<dbReference type="Proteomes" id="UP000653076">
    <property type="component" value="Unassembled WGS sequence"/>
</dbReference>
<comment type="caution">
    <text evidence="1">The sequence shown here is derived from an EMBL/GenBank/DDBJ whole genome shotgun (WGS) entry which is preliminary data.</text>
</comment>